<feature type="region of interest" description="Disordered" evidence="3">
    <location>
        <begin position="1"/>
        <end position="38"/>
    </location>
</feature>
<evidence type="ECO:0000256" key="2">
    <source>
        <dbReference type="ARBA" id="ARBA00022729"/>
    </source>
</evidence>
<dbReference type="GO" id="GO:0006508">
    <property type="term" value="P:proteolysis"/>
    <property type="evidence" value="ECO:0007669"/>
    <property type="project" value="InterPro"/>
</dbReference>
<keyword evidence="2" id="KW-0732">Signal</keyword>
<sequence length="382" mass="41576">MAGSGGEQQIMTSTGGEQQQQVPASTGEQQRVPAEGRYDAIWPESASFSDTNMPSVPADWRGKCQSGEAFISTHCNRKLIGARYYPSGYEAERQDKLENGKVENTNDPKSKRACRSPEIETGMGLTRSPWLLADMTGFGSYDADILAAFDDAVRDVHIVSLSLRPDAPQGDYFINDISVGLTLLALHPLTEFIVAAKRAPGGVEMILVDEDVEVAILCVMPAEKSGKRDYPALTTHGIQLHGFPHRRLILKMLQLPAWSPSSSPSAVKSAIMTTASIFDKGATPMRVNPDRRRGIPFDYGSGVVDPETVLDPGLAYDATPTDYKAFLCLIGYDEKSLRLITRDKITCESQAFSTSQRHPPLIILSLLAVVSPAHANQVDIVP</sequence>
<protein>
    <submittedName>
        <fullName evidence="4">Uncharacterized protein</fullName>
    </submittedName>
</protein>
<dbReference type="GO" id="GO:0004252">
    <property type="term" value="F:serine-type endopeptidase activity"/>
    <property type="evidence" value="ECO:0007669"/>
    <property type="project" value="InterPro"/>
</dbReference>
<dbReference type="PANTHER" id="PTHR10795">
    <property type="entry name" value="PROPROTEIN CONVERTASE SUBTILISIN/KEXIN"/>
    <property type="match status" value="1"/>
</dbReference>
<comment type="similarity">
    <text evidence="1">Belongs to the peptidase S8 family.</text>
</comment>
<dbReference type="EMBL" id="BKCJ010052277">
    <property type="protein sequence ID" value="GEW28745.1"/>
    <property type="molecule type" value="Genomic_DNA"/>
</dbReference>
<gene>
    <name evidence="4" type="ORF">Tci_200721</name>
</gene>
<evidence type="ECO:0000256" key="1">
    <source>
        <dbReference type="ARBA" id="ARBA00011073"/>
    </source>
</evidence>
<comment type="caution">
    <text evidence="4">The sequence shown here is derived from an EMBL/GenBank/DDBJ whole genome shotgun (WGS) entry which is preliminary data.</text>
</comment>
<feature type="region of interest" description="Disordered" evidence="3">
    <location>
        <begin position="95"/>
        <end position="114"/>
    </location>
</feature>
<accession>A0A699GTS2</accession>
<evidence type="ECO:0000256" key="3">
    <source>
        <dbReference type="SAM" id="MobiDB-lite"/>
    </source>
</evidence>
<organism evidence="4">
    <name type="scientific">Tanacetum cinerariifolium</name>
    <name type="common">Dalmatian daisy</name>
    <name type="synonym">Chrysanthemum cinerariifolium</name>
    <dbReference type="NCBI Taxonomy" id="118510"/>
    <lineage>
        <taxon>Eukaryota</taxon>
        <taxon>Viridiplantae</taxon>
        <taxon>Streptophyta</taxon>
        <taxon>Embryophyta</taxon>
        <taxon>Tracheophyta</taxon>
        <taxon>Spermatophyta</taxon>
        <taxon>Magnoliopsida</taxon>
        <taxon>eudicotyledons</taxon>
        <taxon>Gunneridae</taxon>
        <taxon>Pentapetalae</taxon>
        <taxon>asterids</taxon>
        <taxon>campanulids</taxon>
        <taxon>Asterales</taxon>
        <taxon>Asteraceae</taxon>
        <taxon>Asteroideae</taxon>
        <taxon>Anthemideae</taxon>
        <taxon>Anthemidinae</taxon>
        <taxon>Tanacetum</taxon>
    </lineage>
</organism>
<dbReference type="InterPro" id="IPR045051">
    <property type="entry name" value="SBT"/>
</dbReference>
<dbReference type="Gene3D" id="3.40.50.200">
    <property type="entry name" value="Peptidase S8/S53 domain"/>
    <property type="match status" value="2"/>
</dbReference>
<evidence type="ECO:0000313" key="4">
    <source>
        <dbReference type="EMBL" id="GEW28745.1"/>
    </source>
</evidence>
<proteinExistence type="inferred from homology"/>
<dbReference type="InterPro" id="IPR036852">
    <property type="entry name" value="Peptidase_S8/S53_dom_sf"/>
</dbReference>
<feature type="compositionally biased region" description="Polar residues" evidence="3">
    <location>
        <begin position="7"/>
        <end position="29"/>
    </location>
</feature>
<name>A0A699GTS2_TANCI</name>
<dbReference type="AlphaFoldDB" id="A0A699GTS2"/>
<reference evidence="4" key="1">
    <citation type="journal article" date="2019" name="Sci. Rep.">
        <title>Draft genome of Tanacetum cinerariifolium, the natural source of mosquito coil.</title>
        <authorList>
            <person name="Yamashiro T."/>
            <person name="Shiraishi A."/>
            <person name="Satake H."/>
            <person name="Nakayama K."/>
        </authorList>
    </citation>
    <scope>NUCLEOTIDE SEQUENCE</scope>
</reference>